<evidence type="ECO:0000256" key="3">
    <source>
        <dbReference type="ARBA" id="ARBA00023082"/>
    </source>
</evidence>
<evidence type="ECO:0000259" key="5">
    <source>
        <dbReference type="Pfam" id="PF04542"/>
    </source>
</evidence>
<dbReference type="GO" id="GO:0016987">
    <property type="term" value="F:sigma factor activity"/>
    <property type="evidence" value="ECO:0007669"/>
    <property type="project" value="UniProtKB-KW"/>
</dbReference>
<dbReference type="Gene3D" id="1.10.1740.10">
    <property type="match status" value="1"/>
</dbReference>
<keyword evidence="3" id="KW-0731">Sigma factor</keyword>
<evidence type="ECO:0000256" key="4">
    <source>
        <dbReference type="ARBA" id="ARBA00023163"/>
    </source>
</evidence>
<dbReference type="InterPro" id="IPR014284">
    <property type="entry name" value="RNA_pol_sigma-70_dom"/>
</dbReference>
<evidence type="ECO:0000313" key="7">
    <source>
        <dbReference type="EMBL" id="HIU69667.1"/>
    </source>
</evidence>
<dbReference type="InterPro" id="IPR013249">
    <property type="entry name" value="RNA_pol_sigma70_r4_t2"/>
</dbReference>
<evidence type="ECO:0000256" key="1">
    <source>
        <dbReference type="ARBA" id="ARBA00010641"/>
    </source>
</evidence>
<reference evidence="7" key="1">
    <citation type="submission" date="2020-10" db="EMBL/GenBank/DDBJ databases">
        <authorList>
            <person name="Gilroy R."/>
        </authorList>
    </citation>
    <scope>NUCLEOTIDE SEQUENCE</scope>
    <source>
        <strain evidence="7">CHK176-6737</strain>
    </source>
</reference>
<dbReference type="NCBIfam" id="TIGR02937">
    <property type="entry name" value="sigma70-ECF"/>
    <property type="match status" value="1"/>
</dbReference>
<accession>A0A9D1MVA5</accession>
<dbReference type="CDD" id="cd06171">
    <property type="entry name" value="Sigma70_r4"/>
    <property type="match status" value="1"/>
</dbReference>
<evidence type="ECO:0000313" key="8">
    <source>
        <dbReference type="Proteomes" id="UP000824125"/>
    </source>
</evidence>
<dbReference type="Pfam" id="PF08281">
    <property type="entry name" value="Sigma70_r4_2"/>
    <property type="match status" value="1"/>
</dbReference>
<evidence type="ECO:0000256" key="2">
    <source>
        <dbReference type="ARBA" id="ARBA00023015"/>
    </source>
</evidence>
<feature type="domain" description="RNA polymerase sigma factor 70 region 4 type 2" evidence="6">
    <location>
        <begin position="115"/>
        <end position="166"/>
    </location>
</feature>
<proteinExistence type="inferred from homology"/>
<organism evidence="7 8">
    <name type="scientific">Candidatus Scybalenecus merdavium</name>
    <dbReference type="NCBI Taxonomy" id="2840939"/>
    <lineage>
        <taxon>Bacteria</taxon>
        <taxon>Bacillati</taxon>
        <taxon>Bacillota</taxon>
        <taxon>Clostridia</taxon>
        <taxon>Eubacteriales</taxon>
        <taxon>Oscillospiraceae</taxon>
        <taxon>Oscillospiraceae incertae sedis</taxon>
        <taxon>Candidatus Scybalenecus</taxon>
    </lineage>
</organism>
<dbReference type="InterPro" id="IPR013325">
    <property type="entry name" value="RNA_pol_sigma_r2"/>
</dbReference>
<dbReference type="Pfam" id="PF04542">
    <property type="entry name" value="Sigma70_r2"/>
    <property type="match status" value="1"/>
</dbReference>
<reference evidence="7" key="2">
    <citation type="journal article" date="2021" name="PeerJ">
        <title>Extensive microbial diversity within the chicken gut microbiome revealed by metagenomics and culture.</title>
        <authorList>
            <person name="Gilroy R."/>
            <person name="Ravi A."/>
            <person name="Getino M."/>
            <person name="Pursley I."/>
            <person name="Horton D.L."/>
            <person name="Alikhan N.F."/>
            <person name="Baker D."/>
            <person name="Gharbi K."/>
            <person name="Hall N."/>
            <person name="Watson M."/>
            <person name="Adriaenssens E.M."/>
            <person name="Foster-Nyarko E."/>
            <person name="Jarju S."/>
            <person name="Secka A."/>
            <person name="Antonio M."/>
            <person name="Oren A."/>
            <person name="Chaudhuri R.R."/>
            <person name="La Ragione R."/>
            <person name="Hildebrand F."/>
            <person name="Pallen M.J."/>
        </authorList>
    </citation>
    <scope>NUCLEOTIDE SEQUENCE</scope>
    <source>
        <strain evidence="7">CHK176-6737</strain>
    </source>
</reference>
<evidence type="ECO:0000259" key="6">
    <source>
        <dbReference type="Pfam" id="PF08281"/>
    </source>
</evidence>
<dbReference type="GO" id="GO:0003677">
    <property type="term" value="F:DNA binding"/>
    <property type="evidence" value="ECO:0007669"/>
    <property type="project" value="InterPro"/>
</dbReference>
<dbReference type="EMBL" id="DVNM01000039">
    <property type="protein sequence ID" value="HIU69667.1"/>
    <property type="molecule type" value="Genomic_DNA"/>
</dbReference>
<dbReference type="PANTHER" id="PTHR43133">
    <property type="entry name" value="RNA POLYMERASE ECF-TYPE SIGMA FACTO"/>
    <property type="match status" value="1"/>
</dbReference>
<dbReference type="SUPFAM" id="SSF88659">
    <property type="entry name" value="Sigma3 and sigma4 domains of RNA polymerase sigma factors"/>
    <property type="match status" value="1"/>
</dbReference>
<comment type="similarity">
    <text evidence="1">Belongs to the sigma-70 factor family. ECF subfamily.</text>
</comment>
<dbReference type="AlphaFoldDB" id="A0A9D1MVA5"/>
<dbReference type="PANTHER" id="PTHR43133:SF51">
    <property type="entry name" value="RNA POLYMERASE SIGMA FACTOR"/>
    <property type="match status" value="1"/>
</dbReference>
<dbReference type="Proteomes" id="UP000824125">
    <property type="component" value="Unassembled WGS sequence"/>
</dbReference>
<dbReference type="GO" id="GO:0006352">
    <property type="term" value="P:DNA-templated transcription initiation"/>
    <property type="evidence" value="ECO:0007669"/>
    <property type="project" value="InterPro"/>
</dbReference>
<dbReference type="SUPFAM" id="SSF88946">
    <property type="entry name" value="Sigma2 domain of RNA polymerase sigma factors"/>
    <property type="match status" value="1"/>
</dbReference>
<keyword evidence="2" id="KW-0805">Transcription regulation</keyword>
<name>A0A9D1MVA5_9FIRM</name>
<protein>
    <submittedName>
        <fullName evidence="7">Sigma-70 family RNA polymerase sigma factor</fullName>
    </submittedName>
</protein>
<gene>
    <name evidence="7" type="ORF">IAD23_06915</name>
</gene>
<dbReference type="InterPro" id="IPR036388">
    <property type="entry name" value="WH-like_DNA-bd_sf"/>
</dbReference>
<sequence>MREEKELVLQAQKGDENAFCALYELYAKKLYNFAMFRLGDPYDAEDAVQNCMLVAFEQITKLKKAEAFSPWLFKILYCSCVTLIKEQAKKRETQDLENALHLFSAEDEKMVSQSEVHEALAALSEEEQNIVLLSVIGGLKSKEIAKITGYSPGNVRQKLRRSLAKMKKRLE</sequence>
<dbReference type="InterPro" id="IPR039425">
    <property type="entry name" value="RNA_pol_sigma-70-like"/>
</dbReference>
<feature type="domain" description="RNA polymerase sigma-70 region 2" evidence="5">
    <location>
        <begin position="22"/>
        <end position="88"/>
    </location>
</feature>
<keyword evidence="4" id="KW-0804">Transcription</keyword>
<comment type="caution">
    <text evidence="7">The sequence shown here is derived from an EMBL/GenBank/DDBJ whole genome shotgun (WGS) entry which is preliminary data.</text>
</comment>
<dbReference type="Gene3D" id="1.10.10.10">
    <property type="entry name" value="Winged helix-like DNA-binding domain superfamily/Winged helix DNA-binding domain"/>
    <property type="match status" value="1"/>
</dbReference>
<dbReference type="InterPro" id="IPR013324">
    <property type="entry name" value="RNA_pol_sigma_r3/r4-like"/>
</dbReference>
<dbReference type="InterPro" id="IPR007627">
    <property type="entry name" value="RNA_pol_sigma70_r2"/>
</dbReference>